<evidence type="ECO:0000256" key="2">
    <source>
        <dbReference type="ARBA" id="ARBA00023002"/>
    </source>
</evidence>
<dbReference type="CDD" id="cd05359">
    <property type="entry name" value="ChcA_like_SDR_c"/>
    <property type="match status" value="1"/>
</dbReference>
<dbReference type="AlphaFoldDB" id="A0A8J6NQB4"/>
<evidence type="ECO:0000313" key="4">
    <source>
        <dbReference type="Proteomes" id="UP000614469"/>
    </source>
</evidence>
<dbReference type="EMBL" id="JACNJN010000161">
    <property type="protein sequence ID" value="MBC8336439.1"/>
    <property type="molecule type" value="Genomic_DNA"/>
</dbReference>
<dbReference type="Pfam" id="PF13561">
    <property type="entry name" value="adh_short_C2"/>
    <property type="match status" value="1"/>
</dbReference>
<dbReference type="FunFam" id="3.40.50.720:FF:000084">
    <property type="entry name" value="Short-chain dehydrogenase reductase"/>
    <property type="match status" value="1"/>
</dbReference>
<evidence type="ECO:0000313" key="3">
    <source>
        <dbReference type="EMBL" id="MBC8336439.1"/>
    </source>
</evidence>
<comment type="similarity">
    <text evidence="1">Belongs to the short-chain dehydrogenases/reductases (SDR) family.</text>
</comment>
<dbReference type="PRINTS" id="PR00081">
    <property type="entry name" value="GDHRDH"/>
</dbReference>
<comment type="caution">
    <text evidence="3">The sequence shown here is derived from an EMBL/GenBank/DDBJ whole genome shotgun (WGS) entry which is preliminary data.</text>
</comment>
<dbReference type="PANTHER" id="PTHR43639:SF1">
    <property type="entry name" value="SHORT-CHAIN DEHYDROGENASE_REDUCTASE FAMILY PROTEIN"/>
    <property type="match status" value="1"/>
</dbReference>
<dbReference type="InterPro" id="IPR002347">
    <property type="entry name" value="SDR_fam"/>
</dbReference>
<evidence type="ECO:0000256" key="1">
    <source>
        <dbReference type="ARBA" id="ARBA00006484"/>
    </source>
</evidence>
<dbReference type="NCBIfam" id="NF005975">
    <property type="entry name" value="PRK08063.1"/>
    <property type="match status" value="1"/>
</dbReference>
<dbReference type="Proteomes" id="UP000614469">
    <property type="component" value="Unassembled WGS sequence"/>
</dbReference>
<gene>
    <name evidence="3" type="primary">fabL</name>
    <name evidence="3" type="ORF">H8E29_14330</name>
</gene>
<dbReference type="SUPFAM" id="SSF51735">
    <property type="entry name" value="NAD(P)-binding Rossmann-fold domains"/>
    <property type="match status" value="1"/>
</dbReference>
<dbReference type="GO" id="GO:0141148">
    <property type="term" value="F:enoyl-[acyl-carrier-protein] reductase (NADPH) activity"/>
    <property type="evidence" value="ECO:0007669"/>
    <property type="project" value="UniProtKB-EC"/>
</dbReference>
<protein>
    <submittedName>
        <fullName evidence="3">Enoyl-[acyl-carrier-protein] reductase FabL</fullName>
        <ecNumber evidence="3">1.3.1.104</ecNumber>
    </submittedName>
</protein>
<dbReference type="EC" id="1.3.1.104" evidence="3"/>
<dbReference type="InterPro" id="IPR036291">
    <property type="entry name" value="NAD(P)-bd_dom_sf"/>
</dbReference>
<keyword evidence="2 3" id="KW-0560">Oxidoreductase</keyword>
<sequence>MKNQLPFENKIVLVTGSGRGIGREIGLHFARLGADVVINFFRNRAPAESTAIEVEKLGRCALVVKADMGNLDDISRLFDEIEATFGGLDIFIHNAASGYNRSVMEQKPRGWDWTMNINARALLFAAQRAAPLMEKRGGGSIISISSPGANYVLPEYVVVGASKAALEALTRYLAVEFAPMNIVVNAVSPGVVETDALKHFDIIREQEDIIGKAVKATPVGRLAKPRDVAEVVAFLASPSAAMICGQVITIDGGYLLAMKNRE</sequence>
<dbReference type="PANTHER" id="PTHR43639">
    <property type="entry name" value="OXIDOREDUCTASE, SHORT-CHAIN DEHYDROGENASE/REDUCTASE FAMILY (AFU_ORTHOLOGUE AFUA_5G02870)"/>
    <property type="match status" value="1"/>
</dbReference>
<proteinExistence type="inferred from homology"/>
<accession>A0A8J6NQB4</accession>
<dbReference type="Gene3D" id="3.40.50.720">
    <property type="entry name" value="NAD(P)-binding Rossmann-like Domain"/>
    <property type="match status" value="1"/>
</dbReference>
<dbReference type="PRINTS" id="PR00080">
    <property type="entry name" value="SDRFAMILY"/>
</dbReference>
<reference evidence="3 4" key="1">
    <citation type="submission" date="2020-08" db="EMBL/GenBank/DDBJ databases">
        <title>Bridging the membrane lipid divide: bacteria of the FCB group superphylum have the potential to synthesize archaeal ether lipids.</title>
        <authorList>
            <person name="Villanueva L."/>
            <person name="Von Meijenfeldt F.A.B."/>
            <person name="Westbye A.B."/>
            <person name="Yadav S."/>
            <person name="Hopmans E.C."/>
            <person name="Dutilh B.E."/>
            <person name="Sinninghe Damste J.S."/>
        </authorList>
    </citation>
    <scope>NUCLEOTIDE SEQUENCE [LARGE SCALE GENOMIC DNA]</scope>
    <source>
        <strain evidence="3">NIOZ-UU36</strain>
    </source>
</reference>
<organism evidence="3 4">
    <name type="scientific">Candidatus Desulfolinea nitratireducens</name>
    <dbReference type="NCBI Taxonomy" id="2841698"/>
    <lineage>
        <taxon>Bacteria</taxon>
        <taxon>Bacillati</taxon>
        <taxon>Chloroflexota</taxon>
        <taxon>Anaerolineae</taxon>
        <taxon>Anaerolineales</taxon>
        <taxon>Anaerolineales incertae sedis</taxon>
        <taxon>Candidatus Desulfolinea</taxon>
    </lineage>
</organism>
<name>A0A8J6NQB4_9CHLR</name>